<sequence length="243" mass="25788">MDSPVTPFDLQRMFLGDYPPLYYAEVAFRVVVIYGYTLALIRWVGGRGIAQLSMVELLLVIALGSAVGDAMFYDDVPLLVAMWVITLVVLVNKALDKLIVQSRRAEAIIDGHPLALVRDGALVNEGLAARDLGTNEVKAMLRCAGIANLGQVEHAYLETHGSISVFRPAKARPGLAIVPPPDVTPHEPLTDAGVAPDGMACCCDCGAVVRAADVIPGGACSNCGHDCWTAPVMPPSLDNLPES</sequence>
<keyword evidence="10" id="KW-1185">Reference proteome</keyword>
<organism evidence="9 10">
    <name type="scientific">Paracoccus suum</name>
    <dbReference type="NCBI Taxonomy" id="2259340"/>
    <lineage>
        <taxon>Bacteria</taxon>
        <taxon>Pseudomonadati</taxon>
        <taxon>Pseudomonadota</taxon>
        <taxon>Alphaproteobacteria</taxon>
        <taxon>Rhodobacterales</taxon>
        <taxon>Paracoccaceae</taxon>
        <taxon>Paracoccus</taxon>
    </lineage>
</organism>
<feature type="transmembrane region" description="Helical" evidence="7">
    <location>
        <begin position="53"/>
        <end position="72"/>
    </location>
</feature>
<dbReference type="Pfam" id="PF04239">
    <property type="entry name" value="DUF421"/>
    <property type="match status" value="1"/>
</dbReference>
<keyword evidence="6 7" id="KW-0472">Membrane</keyword>
<evidence type="ECO:0000256" key="2">
    <source>
        <dbReference type="ARBA" id="ARBA00006448"/>
    </source>
</evidence>
<reference evidence="10" key="1">
    <citation type="submission" date="2018-07" db="EMBL/GenBank/DDBJ databases">
        <title>Genome sequencing of Paracoccus sp. SC2-6.</title>
        <authorList>
            <person name="Heo J."/>
            <person name="Kim S.-J."/>
            <person name="Kwon S.-W."/>
        </authorList>
    </citation>
    <scope>NUCLEOTIDE SEQUENCE [LARGE SCALE GENOMIC DNA]</scope>
    <source>
        <strain evidence="10">SC2-6</strain>
    </source>
</reference>
<evidence type="ECO:0000256" key="6">
    <source>
        <dbReference type="ARBA" id="ARBA00023136"/>
    </source>
</evidence>
<evidence type="ECO:0000256" key="3">
    <source>
        <dbReference type="ARBA" id="ARBA00022475"/>
    </source>
</evidence>
<evidence type="ECO:0000313" key="10">
    <source>
        <dbReference type="Proteomes" id="UP000252023"/>
    </source>
</evidence>
<feature type="transmembrane region" description="Helical" evidence="7">
    <location>
        <begin position="78"/>
        <end position="95"/>
    </location>
</feature>
<protein>
    <submittedName>
        <fullName evidence="9">DUF421 domain-containing protein</fullName>
    </submittedName>
</protein>
<evidence type="ECO:0000256" key="5">
    <source>
        <dbReference type="ARBA" id="ARBA00022989"/>
    </source>
</evidence>
<dbReference type="PANTHER" id="PTHR34582">
    <property type="entry name" value="UPF0702 TRANSMEMBRANE PROTEIN YCAP"/>
    <property type="match status" value="1"/>
</dbReference>
<comment type="similarity">
    <text evidence="2">Belongs to the UPF0702 family.</text>
</comment>
<dbReference type="Gene3D" id="3.30.240.20">
    <property type="entry name" value="bsu07140 like domains"/>
    <property type="match status" value="1"/>
</dbReference>
<evidence type="ECO:0000256" key="1">
    <source>
        <dbReference type="ARBA" id="ARBA00004651"/>
    </source>
</evidence>
<accession>A0A344PIQ9</accession>
<dbReference type="OrthoDB" id="65069at2"/>
<evidence type="ECO:0000256" key="4">
    <source>
        <dbReference type="ARBA" id="ARBA00022692"/>
    </source>
</evidence>
<proteinExistence type="inferred from homology"/>
<dbReference type="InterPro" id="IPR023090">
    <property type="entry name" value="UPF0702_alpha/beta_dom_sf"/>
</dbReference>
<evidence type="ECO:0000256" key="7">
    <source>
        <dbReference type="SAM" id="Phobius"/>
    </source>
</evidence>
<gene>
    <name evidence="9" type="ORF">DRW48_05815</name>
</gene>
<dbReference type="KEGG" id="pars:DRW48_05815"/>
<dbReference type="Proteomes" id="UP000252023">
    <property type="component" value="Chromosome"/>
</dbReference>
<name>A0A344PIQ9_9RHOB</name>
<keyword evidence="4 7" id="KW-0812">Transmembrane</keyword>
<keyword evidence="5 7" id="KW-1133">Transmembrane helix</keyword>
<feature type="transmembrane region" description="Helical" evidence="7">
    <location>
        <begin position="20"/>
        <end position="41"/>
    </location>
</feature>
<dbReference type="GO" id="GO:0005886">
    <property type="term" value="C:plasma membrane"/>
    <property type="evidence" value="ECO:0007669"/>
    <property type="project" value="UniProtKB-SubCell"/>
</dbReference>
<dbReference type="PANTHER" id="PTHR34582:SF6">
    <property type="entry name" value="UPF0702 TRANSMEMBRANE PROTEIN YCAP"/>
    <property type="match status" value="1"/>
</dbReference>
<dbReference type="EMBL" id="CP030918">
    <property type="protein sequence ID" value="AXC49264.1"/>
    <property type="molecule type" value="Genomic_DNA"/>
</dbReference>
<dbReference type="AlphaFoldDB" id="A0A344PIQ9"/>
<feature type="domain" description="YetF C-terminal" evidence="8">
    <location>
        <begin position="102"/>
        <end position="170"/>
    </location>
</feature>
<keyword evidence="3" id="KW-1003">Cell membrane</keyword>
<comment type="subcellular location">
    <subcellularLocation>
        <location evidence="1">Cell membrane</location>
        <topology evidence="1">Multi-pass membrane protein</topology>
    </subcellularLocation>
</comment>
<evidence type="ECO:0000259" key="8">
    <source>
        <dbReference type="Pfam" id="PF04239"/>
    </source>
</evidence>
<evidence type="ECO:0000313" key="9">
    <source>
        <dbReference type="EMBL" id="AXC49264.1"/>
    </source>
</evidence>
<dbReference type="InterPro" id="IPR007353">
    <property type="entry name" value="DUF421"/>
</dbReference>
<dbReference type="RefSeq" id="WP_114075583.1">
    <property type="nucleotide sequence ID" value="NZ_CP030918.1"/>
</dbReference>